<reference evidence="1 2" key="1">
    <citation type="journal article" date="2011" name="Stand. Genomic Sci.">
        <title>Complete genome sequence of Desulfobulbus propionicus type strain (1pr3).</title>
        <authorList>
            <person name="Pagani I."/>
            <person name="Lapidus A."/>
            <person name="Nolan M."/>
            <person name="Lucas S."/>
            <person name="Hammon N."/>
            <person name="Deshpande S."/>
            <person name="Cheng J.F."/>
            <person name="Chertkov O."/>
            <person name="Davenport K."/>
            <person name="Tapia R."/>
            <person name="Han C."/>
            <person name="Goodwin L."/>
            <person name="Pitluck S."/>
            <person name="Liolios K."/>
            <person name="Mavromatis K."/>
            <person name="Ivanova N."/>
            <person name="Mikhailova N."/>
            <person name="Pati A."/>
            <person name="Chen A."/>
            <person name="Palaniappan K."/>
            <person name="Land M."/>
            <person name="Hauser L."/>
            <person name="Chang Y.J."/>
            <person name="Jeffries C.D."/>
            <person name="Detter J.C."/>
            <person name="Brambilla E."/>
            <person name="Kannan K.P."/>
            <person name="Djao O.D."/>
            <person name="Rohde M."/>
            <person name="Pukall R."/>
            <person name="Spring S."/>
            <person name="Goker M."/>
            <person name="Sikorski J."/>
            <person name="Woyke T."/>
            <person name="Bristow J."/>
            <person name="Eisen J.A."/>
            <person name="Markowitz V."/>
            <person name="Hugenholtz P."/>
            <person name="Kyrpides N.C."/>
            <person name="Klenk H.P."/>
        </authorList>
    </citation>
    <scope>NUCLEOTIDE SEQUENCE [LARGE SCALE GENOMIC DNA]</scope>
    <source>
        <strain evidence="2">ATCC 33891 / DSM 2032 / 1pr3</strain>
    </source>
</reference>
<sequence>MGEPFVVKDCTLISIATGQEAQNLRELSDRLETIHPGCIYYHFWGGMLRSSFDEPEYQNDFAAWAWRSLHDSRLAERLAIIDPSHHREMDDLRRELLDVIEERLAESEFVPWARAGQRFKFIRSQILVFDTGCRILKPRDMAEQIARMSLGSIFYHFIDARRRTERGRSDFVEWLASFGNGDYDELIKNINAIDPYFTTLAELRRELAGVFDRCLAEGGTP</sequence>
<dbReference type="AlphaFoldDB" id="A0A7U3YMD1"/>
<evidence type="ECO:0000313" key="1">
    <source>
        <dbReference type="EMBL" id="ADW18036.1"/>
    </source>
</evidence>
<accession>A0A7U3YMD1</accession>
<dbReference type="KEGG" id="dpr:Despr_1888"/>
<dbReference type="EMBL" id="CP002364">
    <property type="protein sequence ID" value="ADW18036.1"/>
    <property type="molecule type" value="Genomic_DNA"/>
</dbReference>
<dbReference type="RefSeq" id="WP_015724576.1">
    <property type="nucleotide sequence ID" value="NC_014972.1"/>
</dbReference>
<dbReference type="Proteomes" id="UP000006365">
    <property type="component" value="Chromosome"/>
</dbReference>
<keyword evidence="2" id="KW-1185">Reference proteome</keyword>
<protein>
    <submittedName>
        <fullName evidence="1">Uncharacterized protein</fullName>
    </submittedName>
</protein>
<dbReference type="Pfam" id="PF19027">
    <property type="entry name" value="DUF5752"/>
    <property type="match status" value="1"/>
</dbReference>
<evidence type="ECO:0000313" key="2">
    <source>
        <dbReference type="Proteomes" id="UP000006365"/>
    </source>
</evidence>
<gene>
    <name evidence="1" type="ordered locus">Despr_1888</name>
</gene>
<dbReference type="InterPro" id="IPR044036">
    <property type="entry name" value="DUF5752"/>
</dbReference>
<proteinExistence type="predicted"/>
<name>A0A7U3YMD1_DESPD</name>
<organism evidence="1 2">
    <name type="scientific">Desulfobulbus propionicus (strain ATCC 33891 / DSM 2032 / VKM B-1956 / 1pr3)</name>
    <dbReference type="NCBI Taxonomy" id="577650"/>
    <lineage>
        <taxon>Bacteria</taxon>
        <taxon>Pseudomonadati</taxon>
        <taxon>Thermodesulfobacteriota</taxon>
        <taxon>Desulfobulbia</taxon>
        <taxon>Desulfobulbales</taxon>
        <taxon>Desulfobulbaceae</taxon>
        <taxon>Desulfobulbus</taxon>
    </lineage>
</organism>